<dbReference type="AlphaFoldDB" id="E8X3R7"/>
<dbReference type="PANTHER" id="PTHR42951">
    <property type="entry name" value="METALLO-BETA-LACTAMASE DOMAIN-CONTAINING"/>
    <property type="match status" value="1"/>
</dbReference>
<organism evidence="5">
    <name type="scientific">Granulicella tundricola (strain ATCC BAA-1859 / DSM 23138 / MP5ACTX9)</name>
    <dbReference type="NCBI Taxonomy" id="1198114"/>
    <lineage>
        <taxon>Bacteria</taxon>
        <taxon>Pseudomonadati</taxon>
        <taxon>Acidobacteriota</taxon>
        <taxon>Terriglobia</taxon>
        <taxon>Terriglobales</taxon>
        <taxon>Acidobacteriaceae</taxon>
        <taxon>Granulicella</taxon>
    </lineage>
</organism>
<comment type="similarity">
    <text evidence="1">Belongs to the metallo-beta-lactamase superfamily. Class-B beta-lactamase family.</text>
</comment>
<dbReference type="InterPro" id="IPR050855">
    <property type="entry name" value="NDM-1-like"/>
</dbReference>
<gene>
    <name evidence="4" type="ordered locus">AciX9_2308</name>
</gene>
<evidence type="ECO:0000259" key="3">
    <source>
        <dbReference type="SMART" id="SM00849"/>
    </source>
</evidence>
<dbReference type="SUPFAM" id="SSF56281">
    <property type="entry name" value="Metallo-hydrolase/oxidoreductase"/>
    <property type="match status" value="1"/>
</dbReference>
<dbReference type="SMART" id="SM00849">
    <property type="entry name" value="Lactamase_B"/>
    <property type="match status" value="1"/>
</dbReference>
<dbReference type="InterPro" id="IPR001279">
    <property type="entry name" value="Metallo-B-lactamas"/>
</dbReference>
<proteinExistence type="inferred from homology"/>
<evidence type="ECO:0000313" key="4">
    <source>
        <dbReference type="EMBL" id="ADW69345.1"/>
    </source>
</evidence>
<dbReference type="Pfam" id="PF00753">
    <property type="entry name" value="Lactamase_B"/>
    <property type="match status" value="1"/>
</dbReference>
<dbReference type="EMBL" id="CP002480">
    <property type="protein sequence ID" value="ADW69345.1"/>
    <property type="molecule type" value="Genomic_DNA"/>
</dbReference>
<name>E8X3R7_GRATM</name>
<dbReference type="InterPro" id="IPR036866">
    <property type="entry name" value="RibonucZ/Hydroxyglut_hydro"/>
</dbReference>
<dbReference type="Gene3D" id="3.60.15.10">
    <property type="entry name" value="Ribonuclease Z/Hydroxyacylglutathione hydrolase-like"/>
    <property type="match status" value="1"/>
</dbReference>
<dbReference type="STRING" id="1198114.AciX9_2308"/>
<keyword evidence="5" id="KW-1185">Reference proteome</keyword>
<dbReference type="Proteomes" id="UP000000343">
    <property type="component" value="Chromosome"/>
</dbReference>
<evidence type="ECO:0000313" key="5">
    <source>
        <dbReference type="Proteomes" id="UP000000343"/>
    </source>
</evidence>
<feature type="region of interest" description="Disordered" evidence="2">
    <location>
        <begin position="1"/>
        <end position="20"/>
    </location>
</feature>
<accession>E8X3R7</accession>
<dbReference type="PaxDb" id="1198114-AciX9_2308"/>
<reference evidence="5" key="1">
    <citation type="submission" date="2011-01" db="EMBL/GenBank/DDBJ databases">
        <title>Complete sequence of chromosome of Acidobacterium sp. MP5ACTX9.</title>
        <authorList>
            <consortium name="US DOE Joint Genome Institute"/>
            <person name="Lucas S."/>
            <person name="Copeland A."/>
            <person name="Lapidus A."/>
            <person name="Cheng J.-F."/>
            <person name="Goodwin L."/>
            <person name="Pitluck S."/>
            <person name="Teshima H."/>
            <person name="Detter J.C."/>
            <person name="Han C."/>
            <person name="Tapia R."/>
            <person name="Land M."/>
            <person name="Hauser L."/>
            <person name="Kyrpides N."/>
            <person name="Ivanova N."/>
            <person name="Ovchinnikova G."/>
            <person name="Pagani I."/>
            <person name="Rawat S.R."/>
            <person name="Mannisto M."/>
            <person name="Haggblom M.M."/>
            <person name="Woyke T."/>
        </authorList>
    </citation>
    <scope>NUCLEOTIDE SEQUENCE [LARGE SCALE GENOMIC DNA]</scope>
    <source>
        <strain evidence="5">MP5ACTX9</strain>
    </source>
</reference>
<protein>
    <submittedName>
        <fullName evidence="4">Beta-lactamase domain-containing protein</fullName>
    </submittedName>
</protein>
<dbReference type="KEGG" id="acm:AciX9_2308"/>
<dbReference type="eggNOG" id="COG0491">
    <property type="taxonomic scope" value="Bacteria"/>
</dbReference>
<dbReference type="PANTHER" id="PTHR42951:SF4">
    <property type="entry name" value="ACYL-COENZYME A THIOESTERASE MBLAC2"/>
    <property type="match status" value="1"/>
</dbReference>
<evidence type="ECO:0000256" key="1">
    <source>
        <dbReference type="ARBA" id="ARBA00005250"/>
    </source>
</evidence>
<dbReference type="HOGENOM" id="CLU_064918_0_0_0"/>
<evidence type="ECO:0000256" key="2">
    <source>
        <dbReference type="SAM" id="MobiDB-lite"/>
    </source>
</evidence>
<feature type="domain" description="Metallo-beta-lactamase" evidence="3">
    <location>
        <begin position="58"/>
        <end position="230"/>
    </location>
</feature>
<dbReference type="GO" id="GO:0017001">
    <property type="term" value="P:antibiotic catabolic process"/>
    <property type="evidence" value="ECO:0007669"/>
    <property type="project" value="UniProtKB-ARBA"/>
</dbReference>
<sequence length="322" mass="36110">MLPAQSPNPDGGGVQRGTLPLTWSTGGPKCLEMPEWQVHEYNPEFFILRQSGCTDFEKPFVYLIFGEKRALLYDTGSRNGNLAPTLQRVMHLWLLRNHRTSMPLVVVHSHSHSDHTAGDTDIQALTDPAIPITFIAANVEATKALYGIVNWPEDTGSIDLGDRVIDAVPIPGHDTVSVALYDRKTAVLLTGDSVYPGRLYIRDFDAFTKSNQRLMRFTQDKLVTHILGCHIEETRTPFLDYPVGTIYQPDEHELSLSRGVLLEMQSALDGMHGTPRRVAYADFSLWPSGPAFRAADKSQDTFKTTQEYQLKHMWDQTAPTTK</sequence>